<dbReference type="Proteomes" id="UP000077202">
    <property type="component" value="Unassembled WGS sequence"/>
</dbReference>
<organism evidence="1 2">
    <name type="scientific">Marchantia polymorpha subsp. ruderalis</name>
    <dbReference type="NCBI Taxonomy" id="1480154"/>
    <lineage>
        <taxon>Eukaryota</taxon>
        <taxon>Viridiplantae</taxon>
        <taxon>Streptophyta</taxon>
        <taxon>Embryophyta</taxon>
        <taxon>Marchantiophyta</taxon>
        <taxon>Marchantiopsida</taxon>
        <taxon>Marchantiidae</taxon>
        <taxon>Marchantiales</taxon>
        <taxon>Marchantiaceae</taxon>
        <taxon>Marchantia</taxon>
    </lineage>
</organism>
<reference evidence="1" key="1">
    <citation type="submission" date="2016-03" db="EMBL/GenBank/DDBJ databases">
        <title>Mechanisms controlling the formation of the plant cell surface in tip-growing cells are functionally conserved among land plants.</title>
        <authorList>
            <person name="Honkanen S."/>
            <person name="Jones V.A."/>
            <person name="Morieri G."/>
            <person name="Champion C."/>
            <person name="Hetherington A.J."/>
            <person name="Kelly S."/>
            <person name="Saint-Marcoux D."/>
            <person name="Proust H."/>
            <person name="Prescott H."/>
            <person name="Dolan L."/>
        </authorList>
    </citation>
    <scope>NUCLEOTIDE SEQUENCE [LARGE SCALE GENOMIC DNA]</scope>
    <source>
        <tissue evidence="1">Whole gametophyte</tissue>
    </source>
</reference>
<dbReference type="AlphaFoldDB" id="A0A176WQW3"/>
<accession>A0A176WQW3</accession>
<comment type="caution">
    <text evidence="1">The sequence shown here is derived from an EMBL/GenBank/DDBJ whole genome shotgun (WGS) entry which is preliminary data.</text>
</comment>
<keyword evidence="2" id="KW-1185">Reference proteome</keyword>
<proteinExistence type="predicted"/>
<gene>
    <name evidence="1" type="ORF">AXG93_4735s1020</name>
</gene>
<name>A0A176WQW3_MARPO</name>
<dbReference type="EMBL" id="LVLJ01000353">
    <property type="protein sequence ID" value="OAE34686.1"/>
    <property type="molecule type" value="Genomic_DNA"/>
</dbReference>
<evidence type="ECO:0000313" key="1">
    <source>
        <dbReference type="EMBL" id="OAE34686.1"/>
    </source>
</evidence>
<protein>
    <submittedName>
        <fullName evidence="1">Uncharacterized protein</fullName>
    </submittedName>
</protein>
<evidence type="ECO:0000313" key="2">
    <source>
        <dbReference type="Proteomes" id="UP000077202"/>
    </source>
</evidence>
<sequence>MTGNVSGLSKWKRGRGKYFRISGLEEKLLSRYGDDEAHFKTTETYKRFSCPHASGTTESALTSGLPVTSPVALFDAEFTSWGHQVRKLESQPSFELDGSGFRVGCLPLLPWEKGNEQISRTGEVPVSRKVRRFGLDNRFDEFIFGAWRSGRAVVFRSQTAGLGFSGPERF</sequence>